<dbReference type="SMART" id="SM00034">
    <property type="entry name" value="CLECT"/>
    <property type="match status" value="1"/>
</dbReference>
<dbReference type="PANTHER" id="PTHR22803">
    <property type="entry name" value="MANNOSE, PHOSPHOLIPASE, LECTIN RECEPTOR RELATED"/>
    <property type="match status" value="1"/>
</dbReference>
<dbReference type="OrthoDB" id="5797898at2759"/>
<dbReference type="Pfam" id="PF00059">
    <property type="entry name" value="Lectin_C"/>
    <property type="match status" value="1"/>
</dbReference>
<dbReference type="Gene3D" id="3.10.100.10">
    <property type="entry name" value="Mannose-Binding Protein A, subunit A"/>
    <property type="match status" value="1"/>
</dbReference>
<dbReference type="EMBL" id="NCKV01002248">
    <property type="protein sequence ID" value="RWS27108.1"/>
    <property type="molecule type" value="Genomic_DNA"/>
</dbReference>
<feature type="chain" id="PRO_5019457759" evidence="1">
    <location>
        <begin position="23"/>
        <end position="227"/>
    </location>
</feature>
<keyword evidence="1" id="KW-0732">Signal</keyword>
<dbReference type="AlphaFoldDB" id="A0A443SHW2"/>
<evidence type="ECO:0000256" key="1">
    <source>
        <dbReference type="SAM" id="SignalP"/>
    </source>
</evidence>
<dbReference type="Proteomes" id="UP000288716">
    <property type="component" value="Unassembled WGS sequence"/>
</dbReference>
<evidence type="ECO:0000313" key="3">
    <source>
        <dbReference type="EMBL" id="RWS27108.1"/>
    </source>
</evidence>
<dbReference type="GO" id="GO:0030246">
    <property type="term" value="F:carbohydrate binding"/>
    <property type="evidence" value="ECO:0007669"/>
    <property type="project" value="UniProtKB-KW"/>
</dbReference>
<reference evidence="3 4" key="1">
    <citation type="journal article" date="2018" name="Gigascience">
        <title>Genomes of trombidid mites reveal novel predicted allergens and laterally-transferred genes associated with secondary metabolism.</title>
        <authorList>
            <person name="Dong X."/>
            <person name="Chaisiri K."/>
            <person name="Xia D."/>
            <person name="Armstrong S.D."/>
            <person name="Fang Y."/>
            <person name="Donnelly M.J."/>
            <person name="Kadowaki T."/>
            <person name="McGarry J.W."/>
            <person name="Darby A.C."/>
            <person name="Makepeace B.L."/>
        </authorList>
    </citation>
    <scope>NUCLEOTIDE SEQUENCE [LARGE SCALE GENOMIC DNA]</scope>
    <source>
        <strain evidence="3">UoL-UT</strain>
    </source>
</reference>
<keyword evidence="4" id="KW-1185">Reference proteome</keyword>
<keyword evidence="3" id="KW-0430">Lectin</keyword>
<feature type="signal peptide" evidence="1">
    <location>
        <begin position="1"/>
        <end position="22"/>
    </location>
</feature>
<accession>A0A443SHW2</accession>
<evidence type="ECO:0000313" key="4">
    <source>
        <dbReference type="Proteomes" id="UP000288716"/>
    </source>
</evidence>
<dbReference type="InterPro" id="IPR050111">
    <property type="entry name" value="C-type_lectin/snaclec_domain"/>
</dbReference>
<evidence type="ECO:0000259" key="2">
    <source>
        <dbReference type="PROSITE" id="PS50041"/>
    </source>
</evidence>
<organism evidence="3 4">
    <name type="scientific">Leptotrombidium deliense</name>
    <dbReference type="NCBI Taxonomy" id="299467"/>
    <lineage>
        <taxon>Eukaryota</taxon>
        <taxon>Metazoa</taxon>
        <taxon>Ecdysozoa</taxon>
        <taxon>Arthropoda</taxon>
        <taxon>Chelicerata</taxon>
        <taxon>Arachnida</taxon>
        <taxon>Acari</taxon>
        <taxon>Acariformes</taxon>
        <taxon>Trombidiformes</taxon>
        <taxon>Prostigmata</taxon>
        <taxon>Anystina</taxon>
        <taxon>Parasitengona</taxon>
        <taxon>Trombiculoidea</taxon>
        <taxon>Trombiculidae</taxon>
        <taxon>Leptotrombidium</taxon>
    </lineage>
</organism>
<comment type="caution">
    <text evidence="3">The sequence shown here is derived from an EMBL/GenBank/DDBJ whole genome shotgun (WGS) entry which is preliminary data.</text>
</comment>
<dbReference type="CDD" id="cd00037">
    <property type="entry name" value="CLECT"/>
    <property type="match status" value="1"/>
</dbReference>
<sequence>MIFMLKSVTIFVIFSGLTLVAGCPEKWQKIDGNPAKCVRYFHSSVNFTEAQYICHVIYDGDLLVINSLSEQKQIIQYLHDQLGFDTQPVTWLGGTLTPPNEVQWIDGSPAHYTNFAQTLNSMRVDVRKCLKIFSLFARGASGAAGQWSADLCTTRDSGYVCQKPYDGNDNRAHEKMVAKFGEQLKIIKELCESQIKLIETLASNFFEQYEPSTTSTKKIHAVKIQGT</sequence>
<dbReference type="PROSITE" id="PS50041">
    <property type="entry name" value="C_TYPE_LECTIN_2"/>
    <property type="match status" value="1"/>
</dbReference>
<dbReference type="VEuPathDB" id="VectorBase:LDEU004931"/>
<dbReference type="PROSITE" id="PS51257">
    <property type="entry name" value="PROKAR_LIPOPROTEIN"/>
    <property type="match status" value="1"/>
</dbReference>
<dbReference type="SUPFAM" id="SSF56436">
    <property type="entry name" value="C-type lectin-like"/>
    <property type="match status" value="1"/>
</dbReference>
<protein>
    <submittedName>
        <fullName evidence="3">C-type lectin mannose-binding isoform-like protein</fullName>
    </submittedName>
</protein>
<proteinExistence type="predicted"/>
<gene>
    <name evidence="3" type="ORF">B4U80_07845</name>
</gene>
<name>A0A443SHW2_9ACAR</name>
<dbReference type="InterPro" id="IPR016186">
    <property type="entry name" value="C-type_lectin-like/link_sf"/>
</dbReference>
<feature type="domain" description="C-type lectin" evidence="2">
    <location>
        <begin position="33"/>
        <end position="152"/>
    </location>
</feature>
<dbReference type="InterPro" id="IPR016187">
    <property type="entry name" value="CTDL_fold"/>
</dbReference>
<dbReference type="InterPro" id="IPR001304">
    <property type="entry name" value="C-type_lectin-like"/>
</dbReference>